<protein>
    <submittedName>
        <fullName evidence="1">Uncharacterized protein</fullName>
    </submittedName>
</protein>
<comment type="caution">
    <text evidence="1">The sequence shown here is derived from an EMBL/GenBank/DDBJ whole genome shotgun (WGS) entry which is preliminary data.</text>
</comment>
<dbReference type="AlphaFoldDB" id="A0A4R3JFI4"/>
<dbReference type="RefSeq" id="WP_276330899.1">
    <property type="nucleotide sequence ID" value="NZ_SLZW01000002.1"/>
</dbReference>
<reference evidence="1 2" key="1">
    <citation type="submission" date="2019-03" db="EMBL/GenBank/DDBJ databases">
        <title>Genomic Encyclopedia of Type Strains, Phase IV (KMG-IV): sequencing the most valuable type-strain genomes for metagenomic binning, comparative biology and taxonomic classification.</title>
        <authorList>
            <person name="Goeker M."/>
        </authorList>
    </citation>
    <scope>NUCLEOTIDE SEQUENCE [LARGE SCALE GENOMIC DNA]</scope>
    <source>
        <strain evidence="1 2">DSM 101688</strain>
    </source>
</reference>
<organism evidence="1 2">
    <name type="scientific">Varunaivibrio sulfuroxidans</name>
    <dbReference type="NCBI Taxonomy" id="1773489"/>
    <lineage>
        <taxon>Bacteria</taxon>
        <taxon>Pseudomonadati</taxon>
        <taxon>Pseudomonadota</taxon>
        <taxon>Alphaproteobacteria</taxon>
        <taxon>Rhodospirillales</taxon>
        <taxon>Magnetovibrionaceae</taxon>
        <taxon>Varunaivibrio</taxon>
    </lineage>
</organism>
<name>A0A4R3JFI4_9PROT</name>
<accession>A0A4R3JFI4</accession>
<dbReference type="InterPro" id="IPR046164">
    <property type="entry name" value="DUF6166"/>
</dbReference>
<dbReference type="EMBL" id="SLZW01000002">
    <property type="protein sequence ID" value="TCS64033.1"/>
    <property type="molecule type" value="Genomic_DNA"/>
</dbReference>
<proteinExistence type="predicted"/>
<keyword evidence="2" id="KW-1185">Reference proteome</keyword>
<evidence type="ECO:0000313" key="2">
    <source>
        <dbReference type="Proteomes" id="UP000295304"/>
    </source>
</evidence>
<gene>
    <name evidence="1" type="ORF">EDD55_10270</name>
</gene>
<evidence type="ECO:0000313" key="1">
    <source>
        <dbReference type="EMBL" id="TCS64033.1"/>
    </source>
</evidence>
<sequence length="118" mass="13054">MKIYRGTRRDGVIQVTVDDRPLALPPAHGGGAETLGGRVFEWGYEGGGPYQLSLAILADHFDDSIKANEHYRSFCESVVSQLDDSWQLTSSQIDGALEGVVRVDMTFEDLLRKLRGAR</sequence>
<dbReference type="Pfam" id="PF19663">
    <property type="entry name" value="DUF6166"/>
    <property type="match status" value="1"/>
</dbReference>
<dbReference type="Proteomes" id="UP000295304">
    <property type="component" value="Unassembled WGS sequence"/>
</dbReference>